<sequence>MAPSSDNPPAAAGVSLDGGSISVGSVRDDSSEQSSCTEPRQGVRSRAVPVLPDGNVPQTRSTSTSVSTSSHSQASSTVNVTPAGDEPVGVAPVVDEPVLDSGAASSTPSVTIPSLDSASSYNEFNDHVMVQDHRSSLDDSNSSAIFAESEEQTTNAPVSHPPGSPAPALSNKHAMITRSKAGTFSG</sequence>
<feature type="region of interest" description="Disordered" evidence="1">
    <location>
        <begin position="1"/>
        <end position="186"/>
    </location>
</feature>
<evidence type="ECO:0000313" key="3">
    <source>
        <dbReference type="Proteomes" id="UP001396334"/>
    </source>
</evidence>
<name>A0ABR2TC51_9ROSI</name>
<comment type="caution">
    <text evidence="2">The sequence shown here is derived from an EMBL/GenBank/DDBJ whole genome shotgun (WGS) entry which is preliminary data.</text>
</comment>
<evidence type="ECO:0000313" key="2">
    <source>
        <dbReference type="EMBL" id="KAK9035070.1"/>
    </source>
</evidence>
<evidence type="ECO:0000256" key="1">
    <source>
        <dbReference type="SAM" id="MobiDB-lite"/>
    </source>
</evidence>
<feature type="compositionally biased region" description="Basic and acidic residues" evidence="1">
    <location>
        <begin position="124"/>
        <end position="137"/>
    </location>
</feature>
<protein>
    <submittedName>
        <fullName evidence="2">Uncharacterized protein</fullName>
    </submittedName>
</protein>
<feature type="compositionally biased region" description="Polar residues" evidence="1">
    <location>
        <begin position="103"/>
        <end position="123"/>
    </location>
</feature>
<proteinExistence type="predicted"/>
<feature type="compositionally biased region" description="Low complexity" evidence="1">
    <location>
        <begin position="59"/>
        <end position="77"/>
    </location>
</feature>
<organism evidence="2 3">
    <name type="scientific">Hibiscus sabdariffa</name>
    <name type="common">roselle</name>
    <dbReference type="NCBI Taxonomy" id="183260"/>
    <lineage>
        <taxon>Eukaryota</taxon>
        <taxon>Viridiplantae</taxon>
        <taxon>Streptophyta</taxon>
        <taxon>Embryophyta</taxon>
        <taxon>Tracheophyta</taxon>
        <taxon>Spermatophyta</taxon>
        <taxon>Magnoliopsida</taxon>
        <taxon>eudicotyledons</taxon>
        <taxon>Gunneridae</taxon>
        <taxon>Pentapetalae</taxon>
        <taxon>rosids</taxon>
        <taxon>malvids</taxon>
        <taxon>Malvales</taxon>
        <taxon>Malvaceae</taxon>
        <taxon>Malvoideae</taxon>
        <taxon>Hibiscus</taxon>
    </lineage>
</organism>
<dbReference type="Proteomes" id="UP001396334">
    <property type="component" value="Unassembled WGS sequence"/>
</dbReference>
<keyword evidence="3" id="KW-1185">Reference proteome</keyword>
<reference evidence="2 3" key="1">
    <citation type="journal article" date="2024" name="G3 (Bethesda)">
        <title>Genome assembly of Hibiscus sabdariffa L. provides insights into metabolisms of medicinal natural products.</title>
        <authorList>
            <person name="Kim T."/>
        </authorList>
    </citation>
    <scope>NUCLEOTIDE SEQUENCE [LARGE SCALE GENOMIC DNA]</scope>
    <source>
        <strain evidence="2">TK-2024</strain>
        <tissue evidence="2">Old leaves</tissue>
    </source>
</reference>
<gene>
    <name evidence="2" type="ORF">V6N11_077121</name>
</gene>
<dbReference type="EMBL" id="JBBPBN010000006">
    <property type="protein sequence ID" value="KAK9035070.1"/>
    <property type="molecule type" value="Genomic_DNA"/>
</dbReference>
<accession>A0ABR2TC51</accession>